<keyword evidence="2" id="KW-1185">Reference proteome</keyword>
<dbReference type="Proteomes" id="UP001596258">
    <property type="component" value="Unassembled WGS sequence"/>
</dbReference>
<sequence>MTDIDFKNVGMSDVFPEVDEKKTRQKVASFLSRTLPRMVRITSKSLTELRSQRLDGMPKGSSSDNDSDRRIVQHLYAEQVVKQVKQAISQCDQESQDILNMLYFKNYSDTQCYMALGRSGSSYSHLYKPQALLEFADCYFLDDLHIYQAE</sequence>
<organism evidence="1 2">
    <name type="scientific">Levilactobacillus angrenensis</name>
    <dbReference type="NCBI Taxonomy" id="2486020"/>
    <lineage>
        <taxon>Bacteria</taxon>
        <taxon>Bacillati</taxon>
        <taxon>Bacillota</taxon>
        <taxon>Bacilli</taxon>
        <taxon>Lactobacillales</taxon>
        <taxon>Lactobacillaceae</taxon>
        <taxon>Levilactobacillus</taxon>
    </lineage>
</organism>
<accession>A0ABW1U5B9</accession>
<name>A0ABW1U5B9_9LACO</name>
<dbReference type="InterPro" id="IPR006524">
    <property type="entry name" value="ArpU-like"/>
</dbReference>
<gene>
    <name evidence="1" type="ORF">ACFP1M_00980</name>
</gene>
<dbReference type="RefSeq" id="WP_125575487.1">
    <property type="nucleotide sequence ID" value="NZ_JBHSSO010000004.1"/>
</dbReference>
<dbReference type="EMBL" id="JBHSSO010000004">
    <property type="protein sequence ID" value="MFC6288784.1"/>
    <property type="molecule type" value="Genomic_DNA"/>
</dbReference>
<evidence type="ECO:0000313" key="2">
    <source>
        <dbReference type="Proteomes" id="UP001596258"/>
    </source>
</evidence>
<proteinExistence type="predicted"/>
<evidence type="ECO:0000313" key="1">
    <source>
        <dbReference type="EMBL" id="MFC6288784.1"/>
    </source>
</evidence>
<dbReference type="NCBIfam" id="TIGR01637">
    <property type="entry name" value="phage_arpU"/>
    <property type="match status" value="1"/>
</dbReference>
<reference evidence="2" key="1">
    <citation type="journal article" date="2019" name="Int. J. Syst. Evol. Microbiol.">
        <title>The Global Catalogue of Microorganisms (GCM) 10K type strain sequencing project: providing services to taxonomists for standard genome sequencing and annotation.</title>
        <authorList>
            <consortium name="The Broad Institute Genomics Platform"/>
            <consortium name="The Broad Institute Genome Sequencing Center for Infectious Disease"/>
            <person name="Wu L."/>
            <person name="Ma J."/>
        </authorList>
    </citation>
    <scope>NUCLEOTIDE SEQUENCE [LARGE SCALE GENOMIC DNA]</scope>
    <source>
        <strain evidence="2">CCM 8893</strain>
    </source>
</reference>
<comment type="caution">
    <text evidence="1">The sequence shown here is derived from an EMBL/GenBank/DDBJ whole genome shotgun (WGS) entry which is preliminary data.</text>
</comment>
<protein>
    <submittedName>
        <fullName evidence="1">ArpU family phage packaging/lysis transcriptional regulator</fullName>
    </submittedName>
</protein>